<name>A0A498IAA8_MALDO</name>
<dbReference type="Proteomes" id="UP000290289">
    <property type="component" value="Chromosome 13"/>
</dbReference>
<keyword evidence="2" id="KW-1185">Reference proteome</keyword>
<dbReference type="InterPro" id="IPR027417">
    <property type="entry name" value="P-loop_NTPase"/>
</dbReference>
<accession>A0A498IAA8</accession>
<evidence type="ECO:0000313" key="1">
    <source>
        <dbReference type="EMBL" id="RXH80376.1"/>
    </source>
</evidence>
<gene>
    <name evidence="1" type="ORF">DVH24_041523</name>
</gene>
<organism evidence="1 2">
    <name type="scientific">Malus domestica</name>
    <name type="common">Apple</name>
    <name type="synonym">Pyrus malus</name>
    <dbReference type="NCBI Taxonomy" id="3750"/>
    <lineage>
        <taxon>Eukaryota</taxon>
        <taxon>Viridiplantae</taxon>
        <taxon>Streptophyta</taxon>
        <taxon>Embryophyta</taxon>
        <taxon>Tracheophyta</taxon>
        <taxon>Spermatophyta</taxon>
        <taxon>Magnoliopsida</taxon>
        <taxon>eudicotyledons</taxon>
        <taxon>Gunneridae</taxon>
        <taxon>Pentapetalae</taxon>
        <taxon>rosids</taxon>
        <taxon>fabids</taxon>
        <taxon>Rosales</taxon>
        <taxon>Rosaceae</taxon>
        <taxon>Amygdaloideae</taxon>
        <taxon>Maleae</taxon>
        <taxon>Malus</taxon>
    </lineage>
</organism>
<reference evidence="1 2" key="1">
    <citation type="submission" date="2018-10" db="EMBL/GenBank/DDBJ databases">
        <title>A high-quality apple genome assembly.</title>
        <authorList>
            <person name="Hu J."/>
        </authorList>
    </citation>
    <scope>NUCLEOTIDE SEQUENCE [LARGE SCALE GENOMIC DNA]</scope>
    <source>
        <strain evidence="2">cv. HFTH1</strain>
        <tissue evidence="1">Young leaf</tissue>
    </source>
</reference>
<protein>
    <submittedName>
        <fullName evidence="1">Uncharacterized protein</fullName>
    </submittedName>
</protein>
<sequence>MLHIRINDAAIILLQSSGRSPSISLKLTMFVSQGSRKTLTYLLLIFSAVNTRRSAVQALVVVLTGELGMQVRLSVFDSLALIKMAALHLHFVWSKLCLFCVSGAPYYCGGNHWEFVQMLEKQMIKLESMLVLVIDEICRKNRRNKALLSLLQSDAPQSSIIFVGEQVFITYPSL</sequence>
<dbReference type="EMBL" id="RDQH01000339">
    <property type="protein sequence ID" value="RXH80376.1"/>
    <property type="molecule type" value="Genomic_DNA"/>
</dbReference>
<dbReference type="AlphaFoldDB" id="A0A498IAA8"/>
<comment type="caution">
    <text evidence="1">The sequence shown here is derived from an EMBL/GenBank/DDBJ whole genome shotgun (WGS) entry which is preliminary data.</text>
</comment>
<proteinExistence type="predicted"/>
<evidence type="ECO:0000313" key="2">
    <source>
        <dbReference type="Proteomes" id="UP000290289"/>
    </source>
</evidence>
<dbReference type="Gene3D" id="3.40.50.300">
    <property type="entry name" value="P-loop containing nucleotide triphosphate hydrolases"/>
    <property type="match status" value="1"/>
</dbReference>
<dbReference type="STRING" id="3750.A0A498IAA8"/>